<dbReference type="Proteomes" id="UP001158730">
    <property type="component" value="Unassembled WGS sequence"/>
</dbReference>
<dbReference type="PANTHER" id="PTHR10629">
    <property type="entry name" value="CYTOSINE-SPECIFIC METHYLTRANSFERASE"/>
    <property type="match status" value="1"/>
</dbReference>
<dbReference type="AlphaFoldDB" id="A0AA42N0L6"/>
<dbReference type="InterPro" id="IPR050390">
    <property type="entry name" value="C5-Methyltransferase"/>
</dbReference>
<dbReference type="GO" id="GO:0003886">
    <property type="term" value="F:DNA (cytosine-5-)-methyltransferase activity"/>
    <property type="evidence" value="ECO:0007669"/>
    <property type="project" value="UniProtKB-EC"/>
</dbReference>
<evidence type="ECO:0000256" key="5">
    <source>
        <dbReference type="ARBA" id="ARBA00022747"/>
    </source>
</evidence>
<dbReference type="GO" id="GO:0009307">
    <property type="term" value="P:DNA restriction-modification system"/>
    <property type="evidence" value="ECO:0007669"/>
    <property type="project" value="UniProtKB-KW"/>
</dbReference>
<dbReference type="EC" id="2.1.1.37" evidence="1"/>
<dbReference type="GO" id="GO:0044027">
    <property type="term" value="P:negative regulation of gene expression via chromosomal CpG island methylation"/>
    <property type="evidence" value="ECO:0007669"/>
    <property type="project" value="TreeGrafter"/>
</dbReference>
<dbReference type="PANTHER" id="PTHR10629:SF52">
    <property type="entry name" value="DNA (CYTOSINE-5)-METHYLTRANSFERASE 1"/>
    <property type="match status" value="1"/>
</dbReference>
<keyword evidence="2 7" id="KW-0489">Methyltransferase</keyword>
<evidence type="ECO:0000256" key="6">
    <source>
        <dbReference type="ARBA" id="ARBA00047422"/>
    </source>
</evidence>
<evidence type="ECO:0000313" key="8">
    <source>
        <dbReference type="Proteomes" id="UP001158730"/>
    </source>
</evidence>
<evidence type="ECO:0000256" key="3">
    <source>
        <dbReference type="ARBA" id="ARBA00022679"/>
    </source>
</evidence>
<gene>
    <name evidence="7" type="ORF">N5C05_10925</name>
</gene>
<accession>A0AA42N0L6</accession>
<comment type="catalytic activity">
    <reaction evidence="6">
        <text>a 2'-deoxycytidine in DNA + S-adenosyl-L-methionine = a 5-methyl-2'-deoxycytidine in DNA + S-adenosyl-L-homocysteine + H(+)</text>
        <dbReference type="Rhea" id="RHEA:13681"/>
        <dbReference type="Rhea" id="RHEA-COMP:11369"/>
        <dbReference type="Rhea" id="RHEA-COMP:11370"/>
        <dbReference type="ChEBI" id="CHEBI:15378"/>
        <dbReference type="ChEBI" id="CHEBI:57856"/>
        <dbReference type="ChEBI" id="CHEBI:59789"/>
        <dbReference type="ChEBI" id="CHEBI:85452"/>
        <dbReference type="ChEBI" id="CHEBI:85454"/>
        <dbReference type="EC" id="2.1.1.37"/>
    </reaction>
</comment>
<dbReference type="GO" id="GO:0032259">
    <property type="term" value="P:methylation"/>
    <property type="evidence" value="ECO:0007669"/>
    <property type="project" value="UniProtKB-KW"/>
</dbReference>
<keyword evidence="5" id="KW-0680">Restriction system</keyword>
<dbReference type="RefSeq" id="WP_280053932.1">
    <property type="nucleotide sequence ID" value="NZ_JAOBYN010000008.1"/>
</dbReference>
<dbReference type="InterPro" id="IPR001525">
    <property type="entry name" value="C5_MeTfrase"/>
</dbReference>
<keyword evidence="3" id="KW-0808">Transferase</keyword>
<organism evidence="7 8">
    <name type="scientific">Aquipseudomonas alcaligenes</name>
    <name type="common">Pseudomonas alcaligenes</name>
    <dbReference type="NCBI Taxonomy" id="43263"/>
    <lineage>
        <taxon>Bacteria</taxon>
        <taxon>Pseudomonadati</taxon>
        <taxon>Pseudomonadota</taxon>
        <taxon>Gammaproteobacteria</taxon>
        <taxon>Pseudomonadales</taxon>
        <taxon>Pseudomonadaceae</taxon>
        <taxon>Aquipseudomonas</taxon>
    </lineage>
</organism>
<evidence type="ECO:0000256" key="4">
    <source>
        <dbReference type="ARBA" id="ARBA00022691"/>
    </source>
</evidence>
<dbReference type="Pfam" id="PF00145">
    <property type="entry name" value="DNA_methylase"/>
    <property type="match status" value="1"/>
</dbReference>
<proteinExistence type="predicted"/>
<sequence length="580" mass="63923">MTAYNPHLHQAAQKALPFNHELYVDLFAGAGGASSGGARVYRDPDVAINHNPLAIAVHRANHPHTRHYISDVFEVDPLEATGGQPVGILWASPDCRHFSRAKGAAPRSKRVRMLAWVIVHWVYATRPRLLFMENVPEFVTWGPLDDSGKPIKALAGRTFEAFIACLSTGLPEDHPDFAEIIEAVGQWVPKEALVRGLGVHFEHRVRCAANTGIHTIRTRWFGIGRTDGRPIVWPEPTHHERPKRGQQAWRQVAECIDFSNLGTSIIDERLVENTNVRVAKGFWRHTVMADKPFTVPLDDEALAAAHLTEFANASSQRTFAADEPLRTQVAQVKGGHFALAAAQLAKPQQQVTAAMVTMRKGSVGSAMYSPLSTATCSSGHHALAACHFEQANGGFYKGDGRAATTPISTICGRSNQRLATAYLIKYYGTGGQWQSCNDPAHTLPTKARLGLVTVHQVPADLLPAHQMEKARRGARFLHKYLPEHFPQLVDLVVLGDYVLVDISLRMLKPQELKLAQGFAPDYIIDRGLFLNEATGQLEWRHLTVEQQIKLIGNSVCPGEAEVLIAANDADMIALYRREAA</sequence>
<evidence type="ECO:0000256" key="1">
    <source>
        <dbReference type="ARBA" id="ARBA00011975"/>
    </source>
</evidence>
<name>A0AA42N0L6_AQUAC</name>
<evidence type="ECO:0000313" key="7">
    <source>
        <dbReference type="EMBL" id="MDH1055271.1"/>
    </source>
</evidence>
<dbReference type="Gene3D" id="3.40.50.150">
    <property type="entry name" value="Vaccinia Virus protein VP39"/>
    <property type="match status" value="1"/>
</dbReference>
<dbReference type="GO" id="GO:0003677">
    <property type="term" value="F:DNA binding"/>
    <property type="evidence" value="ECO:0007669"/>
    <property type="project" value="TreeGrafter"/>
</dbReference>
<evidence type="ECO:0000256" key="2">
    <source>
        <dbReference type="ARBA" id="ARBA00022603"/>
    </source>
</evidence>
<comment type="caution">
    <text evidence="7">The sequence shown here is derived from an EMBL/GenBank/DDBJ whole genome shotgun (WGS) entry which is preliminary data.</text>
</comment>
<dbReference type="InterPro" id="IPR029063">
    <property type="entry name" value="SAM-dependent_MTases_sf"/>
</dbReference>
<dbReference type="SUPFAM" id="SSF53335">
    <property type="entry name" value="S-adenosyl-L-methionine-dependent methyltransferases"/>
    <property type="match status" value="1"/>
</dbReference>
<protein>
    <recommendedName>
        <fullName evidence="1">DNA (cytosine-5-)-methyltransferase</fullName>
        <ecNumber evidence="1">2.1.1.37</ecNumber>
    </recommendedName>
</protein>
<dbReference type="EMBL" id="JAOBYN010000008">
    <property type="protein sequence ID" value="MDH1055271.1"/>
    <property type="molecule type" value="Genomic_DNA"/>
</dbReference>
<keyword evidence="4" id="KW-0949">S-adenosyl-L-methionine</keyword>
<reference evidence="7" key="1">
    <citation type="submission" date="2022-09" db="EMBL/GenBank/DDBJ databases">
        <title>Intensive care unit water sources are persistently colonized with multi-drug resistant bacteria and are the site of extensive horizontal gene transfer of antibiotic resistance genes.</title>
        <authorList>
            <person name="Diorio-Toth L."/>
        </authorList>
    </citation>
    <scope>NUCLEOTIDE SEQUENCE</scope>
    <source>
        <strain evidence="7">GD03990</strain>
    </source>
</reference>